<dbReference type="OrthoDB" id="775571at2759"/>
<sequence>MSPSEPLDPFSPEHINRPSLAPLPPEKIWDGFQFHRHLESQLLRLEESALGPLPDLKTDIFQLKLEDVSLQDLSQPSSTATSDSESDHFESLDGDSVQEVWDNVWTLPEIRERKRKGRLLNWDKFLDEAHQEPASAYLSETDPGVFNSILEPNNRSFQKYVKPDILLNAFFELCMGQDSILFSWEEKDATFVPQWQALSARGYSSTLVRNCFDVFSTIGRDTRHLKSSFHVLDHNPSHLSSARVTFLSASRSVLNSVHKYLVELRPNIASLLQLKGIVGKVEMVIAMLKQCVDAVQPDQREDSVILNVMQIVAGPTLDHPGLSGLLQMLLSRTCRPMLALLSEQIGLSSTQRGNPKSALTGGLPLEEATWELLVESKLSRTISEAKKCLQILSSHSPDSSIFSATVLESSPLKELEAGFHLSVISELQARAVAYEDAMRSLIVSADSSTSTSSLDTPASESFDLEDTPSMSADTACAFRLQMDIFNDSVHHLDERKYDELQDQVIMYLEGHEFEDSPLQLDLLASLNLSVTPLVSAQHRLLSYSVLRLLFEQHNLLGHLNLQKDLHLLGNAFFSSRLRTALFDPDQSSGEGNRRTSAATGLRLHVRDTWPPAGSELRLVLMSILSDSLSPAARALDDSMSFAIRDLPLEELEKCRDVDSIYALDFLRLQYAAPNEILGAVIPPEILHKYDRTFQHLLRTLRMQAVTQSMLRNAFSRQSQKTSNSDLSDHKLIVTMHHFISSIADYYHNTAIELNWRKLQTVLHTAKTHLDSRDYSQTLLVVRSLDHLRVLHERTLNKILGALLLKQNQAGLRQVLEDVYSVILRFAAERRKSADQDAGSEDARSHTGSSTTNETTTKRLHKEFRSKVVLFIDVLRVQAQSIEKVPGRKQHAHERDAADHDDDDDDDDPGVNMFEYLLLKLDMFGYWTL</sequence>
<evidence type="ECO:0000313" key="8">
    <source>
        <dbReference type="EMBL" id="OAP58006.1"/>
    </source>
</evidence>
<accession>A0A178ZEU8</accession>
<dbReference type="EMBL" id="LVYI01000006">
    <property type="protein sequence ID" value="OAP58006.1"/>
    <property type="molecule type" value="Genomic_DNA"/>
</dbReference>
<dbReference type="GeneID" id="30011264"/>
<feature type="compositionally biased region" description="Acidic residues" evidence="6">
    <location>
        <begin position="898"/>
        <end position="907"/>
    </location>
</feature>
<protein>
    <recommendedName>
        <fullName evidence="5">Spindle pole body component</fullName>
    </recommendedName>
</protein>
<dbReference type="GO" id="GO:0000922">
    <property type="term" value="C:spindle pole"/>
    <property type="evidence" value="ECO:0007669"/>
    <property type="project" value="InterPro"/>
</dbReference>
<name>A0A178ZEU8_9EURO</name>
<dbReference type="GO" id="GO:0051225">
    <property type="term" value="P:spindle assembly"/>
    <property type="evidence" value="ECO:0007669"/>
    <property type="project" value="TreeGrafter"/>
</dbReference>
<feature type="region of interest" description="Disordered" evidence="6">
    <location>
        <begin position="883"/>
        <end position="907"/>
    </location>
</feature>
<dbReference type="PANTHER" id="PTHR19302:SF70">
    <property type="entry name" value="GAMMA-TUBULIN COMPLEX COMPONENT 6"/>
    <property type="match status" value="1"/>
</dbReference>
<dbReference type="InterPro" id="IPR042241">
    <property type="entry name" value="GCP_C_sf"/>
</dbReference>
<feature type="compositionally biased region" description="Polar residues" evidence="6">
    <location>
        <begin position="72"/>
        <end position="83"/>
    </location>
</feature>
<evidence type="ECO:0000256" key="5">
    <source>
        <dbReference type="RuleBase" id="RU363050"/>
    </source>
</evidence>
<organism evidence="8 9">
    <name type="scientific">Fonsecaea erecta</name>
    <dbReference type="NCBI Taxonomy" id="1367422"/>
    <lineage>
        <taxon>Eukaryota</taxon>
        <taxon>Fungi</taxon>
        <taxon>Dikarya</taxon>
        <taxon>Ascomycota</taxon>
        <taxon>Pezizomycotina</taxon>
        <taxon>Eurotiomycetes</taxon>
        <taxon>Chaetothyriomycetidae</taxon>
        <taxon>Chaetothyriales</taxon>
        <taxon>Herpotrichiellaceae</taxon>
        <taxon>Fonsecaea</taxon>
    </lineage>
</organism>
<dbReference type="InterPro" id="IPR040457">
    <property type="entry name" value="GCP_C"/>
</dbReference>
<dbReference type="STRING" id="1367422.A0A178ZEU8"/>
<evidence type="ECO:0000256" key="3">
    <source>
        <dbReference type="ARBA" id="ARBA00022701"/>
    </source>
</evidence>
<dbReference type="Proteomes" id="UP000078343">
    <property type="component" value="Unassembled WGS sequence"/>
</dbReference>
<evidence type="ECO:0000256" key="1">
    <source>
        <dbReference type="ARBA" id="ARBA00010337"/>
    </source>
</evidence>
<dbReference type="AlphaFoldDB" id="A0A178ZEU8"/>
<dbReference type="GO" id="GO:0043015">
    <property type="term" value="F:gamma-tubulin binding"/>
    <property type="evidence" value="ECO:0007669"/>
    <property type="project" value="InterPro"/>
</dbReference>
<keyword evidence="2 5" id="KW-0963">Cytoplasm</keyword>
<comment type="similarity">
    <text evidence="1 5">Belongs to the TUBGCP family.</text>
</comment>
<dbReference type="GO" id="GO:0051011">
    <property type="term" value="F:microtubule minus-end binding"/>
    <property type="evidence" value="ECO:0007669"/>
    <property type="project" value="TreeGrafter"/>
</dbReference>
<comment type="subcellular location">
    <subcellularLocation>
        <location evidence="5">Cytoplasm</location>
        <location evidence="5">Cytoskeleton</location>
        <location evidence="5">Microtubule organizing center</location>
    </subcellularLocation>
</comment>
<keyword evidence="3 5" id="KW-0493">Microtubule</keyword>
<evidence type="ECO:0000256" key="6">
    <source>
        <dbReference type="SAM" id="MobiDB-lite"/>
    </source>
</evidence>
<dbReference type="RefSeq" id="XP_018691373.1">
    <property type="nucleotide sequence ID" value="XM_018838605.1"/>
</dbReference>
<dbReference type="PANTHER" id="PTHR19302">
    <property type="entry name" value="GAMMA TUBULIN COMPLEX PROTEIN"/>
    <property type="match status" value="1"/>
</dbReference>
<evidence type="ECO:0000313" key="9">
    <source>
        <dbReference type="Proteomes" id="UP000078343"/>
    </source>
</evidence>
<keyword evidence="9" id="KW-1185">Reference proteome</keyword>
<gene>
    <name evidence="8" type="ORF">AYL99_07096</name>
</gene>
<dbReference type="Gene3D" id="1.20.120.1900">
    <property type="entry name" value="Gamma-tubulin complex, C-terminal domain"/>
    <property type="match status" value="1"/>
</dbReference>
<dbReference type="GO" id="GO:0007020">
    <property type="term" value="P:microtubule nucleation"/>
    <property type="evidence" value="ECO:0007669"/>
    <property type="project" value="InterPro"/>
</dbReference>
<evidence type="ECO:0000256" key="2">
    <source>
        <dbReference type="ARBA" id="ARBA00022490"/>
    </source>
</evidence>
<dbReference type="GO" id="GO:0000278">
    <property type="term" value="P:mitotic cell cycle"/>
    <property type="evidence" value="ECO:0007669"/>
    <property type="project" value="TreeGrafter"/>
</dbReference>
<proteinExistence type="inferred from homology"/>
<reference evidence="8 9" key="1">
    <citation type="submission" date="2016-04" db="EMBL/GenBank/DDBJ databases">
        <title>Draft genome of Fonsecaea erecta CBS 125763.</title>
        <authorList>
            <person name="Weiss V.A."/>
            <person name="Vicente V.A."/>
            <person name="Raittz R.T."/>
            <person name="Moreno L.F."/>
            <person name="De Souza E.M."/>
            <person name="Pedrosa F.O."/>
            <person name="Steffens M.B."/>
            <person name="Faoro H."/>
            <person name="Tadra-Sfeir M.Z."/>
            <person name="Najafzadeh M.J."/>
            <person name="Felipe M.S."/>
            <person name="Teixeira M."/>
            <person name="Sun J."/>
            <person name="Xi L."/>
            <person name="Gomes R."/>
            <person name="De Azevedo C.M."/>
            <person name="Salgado C.G."/>
            <person name="Da Silva M.B."/>
            <person name="Nascimento M.F."/>
            <person name="Queiroz-Telles F."/>
            <person name="Attili D.S."/>
            <person name="Gorbushina A."/>
        </authorList>
    </citation>
    <scope>NUCLEOTIDE SEQUENCE [LARGE SCALE GENOMIC DNA]</scope>
    <source>
        <strain evidence="8 9">CBS 125763</strain>
    </source>
</reference>
<evidence type="ECO:0000259" key="7">
    <source>
        <dbReference type="Pfam" id="PF04130"/>
    </source>
</evidence>
<feature type="compositionally biased region" description="Basic and acidic residues" evidence="6">
    <location>
        <begin position="833"/>
        <end position="844"/>
    </location>
</feature>
<keyword evidence="4 5" id="KW-0206">Cytoskeleton</keyword>
<dbReference type="InterPro" id="IPR007259">
    <property type="entry name" value="GCP"/>
</dbReference>
<feature type="region of interest" description="Disordered" evidence="6">
    <location>
        <begin position="448"/>
        <end position="467"/>
    </location>
</feature>
<feature type="compositionally biased region" description="Low complexity" evidence="6">
    <location>
        <begin position="845"/>
        <end position="854"/>
    </location>
</feature>
<evidence type="ECO:0000256" key="4">
    <source>
        <dbReference type="ARBA" id="ARBA00023212"/>
    </source>
</evidence>
<dbReference type="GO" id="GO:0031122">
    <property type="term" value="P:cytoplasmic microtubule organization"/>
    <property type="evidence" value="ECO:0007669"/>
    <property type="project" value="TreeGrafter"/>
</dbReference>
<dbReference type="Pfam" id="PF04130">
    <property type="entry name" value="GCP_C_terminal"/>
    <property type="match status" value="1"/>
</dbReference>
<dbReference type="GO" id="GO:0005874">
    <property type="term" value="C:microtubule"/>
    <property type="evidence" value="ECO:0007669"/>
    <property type="project" value="UniProtKB-KW"/>
</dbReference>
<feature type="region of interest" description="Disordered" evidence="6">
    <location>
        <begin position="1"/>
        <end position="22"/>
    </location>
</feature>
<feature type="region of interest" description="Disordered" evidence="6">
    <location>
        <begin position="72"/>
        <end position="93"/>
    </location>
</feature>
<feature type="region of interest" description="Disordered" evidence="6">
    <location>
        <begin position="833"/>
        <end position="857"/>
    </location>
</feature>
<dbReference type="GO" id="GO:0000930">
    <property type="term" value="C:gamma-tubulin complex"/>
    <property type="evidence" value="ECO:0007669"/>
    <property type="project" value="TreeGrafter"/>
</dbReference>
<feature type="compositionally biased region" description="Low complexity" evidence="6">
    <location>
        <begin position="448"/>
        <end position="459"/>
    </location>
</feature>
<feature type="domain" description="Gamma tubulin complex component C-terminal" evidence="7">
    <location>
        <begin position="555"/>
        <end position="926"/>
    </location>
</feature>
<comment type="caution">
    <text evidence="8">The sequence shown here is derived from an EMBL/GenBank/DDBJ whole genome shotgun (WGS) entry which is preliminary data.</text>
</comment>
<dbReference type="GO" id="GO:0005816">
    <property type="term" value="C:spindle pole body"/>
    <property type="evidence" value="ECO:0007669"/>
    <property type="project" value="UniProtKB-ARBA"/>
</dbReference>
<dbReference type="GO" id="GO:0051321">
    <property type="term" value="P:meiotic cell cycle"/>
    <property type="evidence" value="ECO:0007669"/>
    <property type="project" value="TreeGrafter"/>
</dbReference>